<feature type="transmembrane region" description="Helical" evidence="8">
    <location>
        <begin position="301"/>
        <end position="319"/>
    </location>
</feature>
<name>A0A3M8DIF2_9BACL</name>
<feature type="transmembrane region" description="Helical" evidence="8">
    <location>
        <begin position="52"/>
        <end position="73"/>
    </location>
</feature>
<evidence type="ECO:0000256" key="1">
    <source>
        <dbReference type="ARBA" id="ARBA00004651"/>
    </source>
</evidence>
<sequence>MRPRTTKKLQRSMRRVWEMYEVERNEAGTTAPISSEQKDRRPWLKKVVGKKLLLPLLLPPAIWLFMFLFMPYFNLFTYSFWKPGPFDVIKEFNLSNYTKFFTATTGGQAPYKVLLDTLELAVMVTVCTVLISFPLAYYINFKVTRMKQVVYMLVIIPLWVSYIVRAYSWKIILGTNGILNSALIWLGVTHEPLDIFLYSKISVIIGMVHIYTPFVLMPIYTALEQIPRNLMEASKDLGANRWQTFSHVVLPLSLPGMIAGATFALVLSMGDFLAPQLLGGPNSSTMIANIVQQQFGTSNNWPYGSAIGIIILLLVLVILEVTGRAEKRYSTLDSSQVRGSR</sequence>
<keyword evidence="4" id="KW-1003">Cell membrane</keyword>
<feature type="transmembrane region" description="Helical" evidence="8">
    <location>
        <begin position="149"/>
        <end position="167"/>
    </location>
</feature>
<dbReference type="EMBL" id="RHHQ01000012">
    <property type="protein sequence ID" value="RNB86917.1"/>
    <property type="molecule type" value="Genomic_DNA"/>
</dbReference>
<dbReference type="InterPro" id="IPR035906">
    <property type="entry name" value="MetI-like_sf"/>
</dbReference>
<gene>
    <name evidence="10" type="ORF">EDM56_14465</name>
</gene>
<reference evidence="10 11" key="1">
    <citation type="submission" date="2018-10" db="EMBL/GenBank/DDBJ databases">
        <title>Phylogenomics of Brevibacillus.</title>
        <authorList>
            <person name="Dunlap C."/>
        </authorList>
    </citation>
    <scope>NUCLEOTIDE SEQUENCE [LARGE SCALE GENOMIC DNA]</scope>
    <source>
        <strain evidence="10 11">JCM 15716</strain>
    </source>
</reference>
<evidence type="ECO:0000256" key="5">
    <source>
        <dbReference type="ARBA" id="ARBA00022692"/>
    </source>
</evidence>
<organism evidence="10 11">
    <name type="scientific">Brevibacillus fluminis</name>
    <dbReference type="NCBI Taxonomy" id="511487"/>
    <lineage>
        <taxon>Bacteria</taxon>
        <taxon>Bacillati</taxon>
        <taxon>Bacillota</taxon>
        <taxon>Bacilli</taxon>
        <taxon>Bacillales</taxon>
        <taxon>Paenibacillaceae</taxon>
        <taxon>Brevibacillus</taxon>
    </lineage>
</organism>
<dbReference type="SUPFAM" id="SSF161098">
    <property type="entry name" value="MetI-like"/>
    <property type="match status" value="1"/>
</dbReference>
<dbReference type="GO" id="GO:0005886">
    <property type="term" value="C:plasma membrane"/>
    <property type="evidence" value="ECO:0007669"/>
    <property type="project" value="UniProtKB-SubCell"/>
</dbReference>
<evidence type="ECO:0000313" key="11">
    <source>
        <dbReference type="Proteomes" id="UP000271031"/>
    </source>
</evidence>
<evidence type="ECO:0000256" key="4">
    <source>
        <dbReference type="ARBA" id="ARBA00022475"/>
    </source>
</evidence>
<dbReference type="InterPro" id="IPR000515">
    <property type="entry name" value="MetI-like"/>
</dbReference>
<accession>A0A3M8DIF2</accession>
<dbReference type="AlphaFoldDB" id="A0A3M8DIF2"/>
<comment type="caution">
    <text evidence="10">The sequence shown here is derived from an EMBL/GenBank/DDBJ whole genome shotgun (WGS) entry which is preliminary data.</text>
</comment>
<dbReference type="Proteomes" id="UP000271031">
    <property type="component" value="Unassembled WGS sequence"/>
</dbReference>
<feature type="domain" description="ABC transmembrane type-1" evidence="9">
    <location>
        <begin position="114"/>
        <end position="322"/>
    </location>
</feature>
<evidence type="ECO:0000256" key="3">
    <source>
        <dbReference type="ARBA" id="ARBA00022448"/>
    </source>
</evidence>
<evidence type="ECO:0000256" key="8">
    <source>
        <dbReference type="RuleBase" id="RU363032"/>
    </source>
</evidence>
<keyword evidence="5 8" id="KW-0812">Transmembrane</keyword>
<dbReference type="OrthoDB" id="9807047at2"/>
<dbReference type="PANTHER" id="PTHR42929:SF1">
    <property type="entry name" value="INNER MEMBRANE ABC TRANSPORTER PERMEASE PROTEIN YDCU-RELATED"/>
    <property type="match status" value="1"/>
</dbReference>
<feature type="transmembrane region" description="Helical" evidence="8">
    <location>
        <begin position="120"/>
        <end position="137"/>
    </location>
</feature>
<dbReference type="PROSITE" id="PS50928">
    <property type="entry name" value="ABC_TM1"/>
    <property type="match status" value="1"/>
</dbReference>
<keyword evidence="6 8" id="KW-1133">Transmembrane helix</keyword>
<evidence type="ECO:0000256" key="6">
    <source>
        <dbReference type="ARBA" id="ARBA00022989"/>
    </source>
</evidence>
<keyword evidence="7 8" id="KW-0472">Membrane</keyword>
<feature type="transmembrane region" description="Helical" evidence="8">
    <location>
        <begin position="201"/>
        <end position="223"/>
    </location>
</feature>
<dbReference type="Pfam" id="PF00528">
    <property type="entry name" value="BPD_transp_1"/>
    <property type="match status" value="1"/>
</dbReference>
<comment type="similarity">
    <text evidence="2">Belongs to the binding-protein-dependent transport system permease family. CysTW subfamily.</text>
</comment>
<keyword evidence="3 8" id="KW-0813">Transport</keyword>
<evidence type="ECO:0000313" key="10">
    <source>
        <dbReference type="EMBL" id="RNB86917.1"/>
    </source>
</evidence>
<feature type="transmembrane region" description="Helical" evidence="8">
    <location>
        <begin position="244"/>
        <end position="267"/>
    </location>
</feature>
<comment type="subcellular location">
    <subcellularLocation>
        <location evidence="1 8">Cell membrane</location>
        <topology evidence="1 8">Multi-pass membrane protein</topology>
    </subcellularLocation>
</comment>
<proteinExistence type="inferred from homology"/>
<evidence type="ECO:0000259" key="9">
    <source>
        <dbReference type="PROSITE" id="PS50928"/>
    </source>
</evidence>
<keyword evidence="11" id="KW-1185">Reference proteome</keyword>
<protein>
    <submittedName>
        <fullName evidence="10">ABC transporter permease</fullName>
    </submittedName>
</protein>
<evidence type="ECO:0000256" key="2">
    <source>
        <dbReference type="ARBA" id="ARBA00007069"/>
    </source>
</evidence>
<dbReference type="GO" id="GO:0055085">
    <property type="term" value="P:transmembrane transport"/>
    <property type="evidence" value="ECO:0007669"/>
    <property type="project" value="InterPro"/>
</dbReference>
<dbReference type="PANTHER" id="PTHR42929">
    <property type="entry name" value="INNER MEMBRANE ABC TRANSPORTER PERMEASE PROTEIN YDCU-RELATED-RELATED"/>
    <property type="match status" value="1"/>
</dbReference>
<dbReference type="CDD" id="cd06261">
    <property type="entry name" value="TM_PBP2"/>
    <property type="match status" value="1"/>
</dbReference>
<dbReference type="Gene3D" id="1.10.3720.10">
    <property type="entry name" value="MetI-like"/>
    <property type="match status" value="1"/>
</dbReference>
<evidence type="ECO:0000256" key="7">
    <source>
        <dbReference type="ARBA" id="ARBA00023136"/>
    </source>
</evidence>